<sequence>MKTYSTTDINKAAILTTVQGIEFSKISVELYKEKLIVTYHLQLPRELKSFANKMIKQYERKTLIIDEDKYRHQFKILSIYTDKKIKAFHDLLGKGLFK</sequence>
<comment type="caution">
    <text evidence="1">The sequence shown here is derived from an EMBL/GenBank/DDBJ whole genome shotgun (WGS) entry which is preliminary data.</text>
</comment>
<evidence type="ECO:0000313" key="1">
    <source>
        <dbReference type="EMBL" id="PKG30662.1"/>
    </source>
</evidence>
<dbReference type="RefSeq" id="WP_066191331.1">
    <property type="nucleotide sequence ID" value="NZ_JARMMB010000002.1"/>
</dbReference>
<dbReference type="EMBL" id="PISD01000006">
    <property type="protein sequence ID" value="PKG30662.1"/>
    <property type="molecule type" value="Genomic_DNA"/>
</dbReference>
<protein>
    <submittedName>
        <fullName evidence="1">Uncharacterized protein</fullName>
    </submittedName>
</protein>
<reference evidence="1 2" key="1">
    <citation type="journal article" date="2010" name="Int. J. Syst. Evol. Microbiol.">
        <title>Bacillus horneckiae sp. nov., isolated from a spacecraft-assembly clean room.</title>
        <authorList>
            <person name="Vaishampayan P."/>
            <person name="Probst A."/>
            <person name="Krishnamurthi S."/>
            <person name="Ghosh S."/>
            <person name="Osman S."/>
            <person name="McDowall A."/>
            <person name="Ruckmani A."/>
            <person name="Mayilraj S."/>
            <person name="Venkateswaran K."/>
        </authorList>
    </citation>
    <scope>NUCLEOTIDE SEQUENCE [LARGE SCALE GENOMIC DNA]</scope>
    <source>
        <strain evidence="2">1PO1SC</strain>
    </source>
</reference>
<dbReference type="Proteomes" id="UP000233343">
    <property type="component" value="Unassembled WGS sequence"/>
</dbReference>
<accession>A0A2N0ZMC2</accession>
<dbReference type="AlphaFoldDB" id="A0A2N0ZMC2"/>
<keyword evidence="2" id="KW-1185">Reference proteome</keyword>
<proteinExistence type="predicted"/>
<name>A0A2N0ZMC2_9BACI</name>
<gene>
    <name evidence="1" type="ORF">CWS20_01885</name>
</gene>
<organism evidence="1 2">
    <name type="scientific">Cytobacillus horneckiae</name>
    <dbReference type="NCBI Taxonomy" id="549687"/>
    <lineage>
        <taxon>Bacteria</taxon>
        <taxon>Bacillati</taxon>
        <taxon>Bacillota</taxon>
        <taxon>Bacilli</taxon>
        <taxon>Bacillales</taxon>
        <taxon>Bacillaceae</taxon>
        <taxon>Cytobacillus</taxon>
    </lineage>
</organism>
<evidence type="ECO:0000313" key="2">
    <source>
        <dbReference type="Proteomes" id="UP000233343"/>
    </source>
</evidence>